<dbReference type="OrthoDB" id="9808022at2"/>
<dbReference type="SUPFAM" id="SSF102114">
    <property type="entry name" value="Radical SAM enzymes"/>
    <property type="match status" value="1"/>
</dbReference>
<sequence length="421" mass="48890">MFDNNTIRMDLRARFASKIMKSACSYYLKPKKFNADFPECTDNKKRLLYLHIPFCFSFCAYCTFHKFIFDQKTAETYFRLLKKEMQLIRKKGYNFAAMYIGGGTPTVLPAELAGLIDYAKELFDIKEVSCESDPDHVSSPILENTVDRIDRLSVGIQTFNDNYLKLIGRYDKFGSGESQLEKVKNLMPHFPIVNIDMIYNYPDQKKEELLNDISKVLSTGSQQITFYPLMFSSNSDWGIKNREGSKSYKRESELFQLILTNMDTKKYEQRTQWAFSKDTGDIIDEYVVDNDEYIGLGSGAFGFIGDTLYINSFSLKEYGKLIEENKISAVKNIRFGKHAVKQYRMVVDLFGFNLNNKAFPEPEFSLLKLSECVQNKNGYYKLTPQGQFIISLMISEFYDGMNRVRTAMRKELLNEDSKFKR</sequence>
<dbReference type="EMBL" id="CP002858">
    <property type="protein sequence ID" value="AEI14253.1"/>
    <property type="molecule type" value="Genomic_DNA"/>
</dbReference>
<reference evidence="2 3" key="1">
    <citation type="journal article" date="2011" name="Stand. Genomic Sci.">
        <title>Genome sequence of the moderately thermophilic halophile Flexistipes sinusarabici strain (MAS10).</title>
        <authorList>
            <person name="Lapidus A."/>
            <person name="Chertkov O."/>
            <person name="Nolan M."/>
            <person name="Lucas S."/>
            <person name="Hammon N."/>
            <person name="Deshpande S."/>
            <person name="Cheng J.F."/>
            <person name="Tapia R."/>
            <person name="Han C."/>
            <person name="Goodwin L."/>
            <person name="Pitluck S."/>
            <person name="Liolios K."/>
            <person name="Pagani I."/>
            <person name="Ivanova N."/>
            <person name="Huntemann M."/>
            <person name="Mavromatis K."/>
            <person name="Mikhailova N."/>
            <person name="Pati A."/>
            <person name="Chen A."/>
            <person name="Palaniappan K."/>
            <person name="Land M."/>
            <person name="Hauser L."/>
            <person name="Brambilla E.M."/>
            <person name="Rohde M."/>
            <person name="Abt B."/>
            <person name="Spring S."/>
            <person name="Goker M."/>
            <person name="Bristow J."/>
            <person name="Eisen J.A."/>
            <person name="Markowitz V."/>
            <person name="Hugenholtz P."/>
            <person name="Kyrpides N.C."/>
            <person name="Klenk H.P."/>
            <person name="Woyke T."/>
        </authorList>
    </citation>
    <scope>NUCLEOTIDE SEQUENCE [LARGE SCALE GENOMIC DNA]</scope>
    <source>
        <strain evidence="3">DSM 4947 / MAS 10</strain>
    </source>
</reference>
<feature type="domain" description="Radical SAM core" evidence="1">
    <location>
        <begin position="40"/>
        <end position="268"/>
    </location>
</feature>
<evidence type="ECO:0000313" key="3">
    <source>
        <dbReference type="Proteomes" id="UP000006621"/>
    </source>
</evidence>
<dbReference type="PROSITE" id="PS51918">
    <property type="entry name" value="RADICAL_SAM"/>
    <property type="match status" value="1"/>
</dbReference>
<dbReference type="InterPro" id="IPR058240">
    <property type="entry name" value="rSAM_sf"/>
</dbReference>
<dbReference type="Gene3D" id="3.80.30.20">
    <property type="entry name" value="tm_1862 like domain"/>
    <property type="match status" value="1"/>
</dbReference>
<dbReference type="InterPro" id="IPR007197">
    <property type="entry name" value="rSAM"/>
</dbReference>
<dbReference type="GO" id="GO:0051539">
    <property type="term" value="F:4 iron, 4 sulfur cluster binding"/>
    <property type="evidence" value="ECO:0007669"/>
    <property type="project" value="TreeGrafter"/>
</dbReference>
<dbReference type="GO" id="GO:0003824">
    <property type="term" value="F:catalytic activity"/>
    <property type="evidence" value="ECO:0007669"/>
    <property type="project" value="InterPro"/>
</dbReference>
<dbReference type="SMART" id="SM00729">
    <property type="entry name" value="Elp3"/>
    <property type="match status" value="1"/>
</dbReference>
<dbReference type="eggNOG" id="COG0635">
    <property type="taxonomic scope" value="Bacteria"/>
</dbReference>
<gene>
    <name evidence="2" type="ordered locus">Flexsi_0573</name>
</gene>
<dbReference type="HOGENOM" id="CLU_027579_3_1_0"/>
<dbReference type="KEGG" id="fsi:Flexsi_0573"/>
<dbReference type="SFLD" id="SFLDG01065">
    <property type="entry name" value="anaerobic_coproporphyrinogen-I"/>
    <property type="match status" value="1"/>
</dbReference>
<proteinExistence type="predicted"/>
<keyword evidence="3" id="KW-1185">Reference proteome</keyword>
<dbReference type="GO" id="GO:0006779">
    <property type="term" value="P:porphyrin-containing compound biosynthetic process"/>
    <property type="evidence" value="ECO:0007669"/>
    <property type="project" value="TreeGrafter"/>
</dbReference>
<dbReference type="NCBIfam" id="NF006385">
    <property type="entry name" value="PRK08629.1"/>
    <property type="match status" value="1"/>
</dbReference>
<dbReference type="Proteomes" id="UP000006621">
    <property type="component" value="Chromosome"/>
</dbReference>
<dbReference type="InterPro" id="IPR023404">
    <property type="entry name" value="rSAM_horseshoe"/>
</dbReference>
<dbReference type="PANTHER" id="PTHR13932:SF5">
    <property type="entry name" value="RADICAL S-ADENOSYL METHIONINE DOMAIN-CONTAINING PROTEIN 1, MITOCHONDRIAL"/>
    <property type="match status" value="1"/>
</dbReference>
<dbReference type="InterPro" id="IPR034505">
    <property type="entry name" value="Coproporphyrinogen-III_oxidase"/>
</dbReference>
<accession>F8E9S0</accession>
<dbReference type="AlphaFoldDB" id="F8E9S0"/>
<dbReference type="PANTHER" id="PTHR13932">
    <property type="entry name" value="COPROPORPHYRINIGEN III OXIDASE"/>
    <property type="match status" value="1"/>
</dbReference>
<dbReference type="RefSeq" id="WP_013885759.1">
    <property type="nucleotide sequence ID" value="NC_015672.1"/>
</dbReference>
<evidence type="ECO:0000313" key="2">
    <source>
        <dbReference type="EMBL" id="AEI14253.1"/>
    </source>
</evidence>
<dbReference type="Pfam" id="PF04055">
    <property type="entry name" value="Radical_SAM"/>
    <property type="match status" value="1"/>
</dbReference>
<organism evidence="2 3">
    <name type="scientific">Flexistipes sinusarabici (strain ATCC 49648 / DSM 4947 / MAS 10)</name>
    <dbReference type="NCBI Taxonomy" id="717231"/>
    <lineage>
        <taxon>Bacteria</taxon>
        <taxon>Pseudomonadati</taxon>
        <taxon>Deferribacterota</taxon>
        <taxon>Deferribacteres</taxon>
        <taxon>Deferribacterales</taxon>
        <taxon>Flexistipitaceae</taxon>
        <taxon>Flexistipes</taxon>
    </lineage>
</organism>
<dbReference type="SFLD" id="SFLDS00029">
    <property type="entry name" value="Radical_SAM"/>
    <property type="match status" value="1"/>
</dbReference>
<dbReference type="GO" id="GO:0005737">
    <property type="term" value="C:cytoplasm"/>
    <property type="evidence" value="ECO:0007669"/>
    <property type="project" value="TreeGrafter"/>
</dbReference>
<name>F8E9S0_FLESM</name>
<protein>
    <submittedName>
        <fullName evidence="2">Radical SAM domain protein</fullName>
    </submittedName>
</protein>
<dbReference type="InterPro" id="IPR006638">
    <property type="entry name" value="Elp3/MiaA/NifB-like_rSAM"/>
</dbReference>
<reference evidence="3" key="2">
    <citation type="submission" date="2011-06" db="EMBL/GenBank/DDBJ databases">
        <title>The complete genome of Flexistipes sinusarabici DSM 4947.</title>
        <authorList>
            <person name="Lucas S."/>
            <person name="Han J."/>
            <person name="Lapidus A."/>
            <person name="Bruce D."/>
            <person name="Goodwin L."/>
            <person name="Pitluck S."/>
            <person name="Peters L."/>
            <person name="Kyrpides N."/>
            <person name="Mavromatis K."/>
            <person name="Ivanova N."/>
            <person name="Mikhailova N."/>
            <person name="Chertkov O."/>
            <person name="Detter J.C."/>
            <person name="Tapia R."/>
            <person name="Han C."/>
            <person name="Land M."/>
            <person name="Hauser L."/>
            <person name="Markowitz V."/>
            <person name="Cheng J.-F."/>
            <person name="Hugenholtz P."/>
            <person name="Woyke T."/>
            <person name="Wu D."/>
            <person name="Spring S."/>
            <person name="Schroeder M."/>
            <person name="Brambilla E."/>
            <person name="Klenk H.-P."/>
            <person name="Eisen J.A."/>
        </authorList>
    </citation>
    <scope>NUCLEOTIDE SEQUENCE [LARGE SCALE GENOMIC DNA]</scope>
    <source>
        <strain evidence="3">DSM 4947 / MAS 10</strain>
    </source>
</reference>
<dbReference type="STRING" id="717231.Flexsi_0573"/>
<evidence type="ECO:0000259" key="1">
    <source>
        <dbReference type="PROSITE" id="PS51918"/>
    </source>
</evidence>